<evidence type="ECO:0000256" key="1">
    <source>
        <dbReference type="SAM" id="MobiDB-lite"/>
    </source>
</evidence>
<keyword evidence="3" id="KW-1185">Reference proteome</keyword>
<evidence type="ECO:0000313" key="2">
    <source>
        <dbReference type="EMBL" id="KAJ0971538.1"/>
    </source>
</evidence>
<dbReference type="PANTHER" id="PTHR34542">
    <property type="entry name" value="OS08G0359900 PROTEIN"/>
    <property type="match status" value="1"/>
</dbReference>
<accession>A0A9D5HCX6</accession>
<protein>
    <submittedName>
        <fullName evidence="2">Uncharacterized protein</fullName>
    </submittedName>
</protein>
<reference evidence="2" key="1">
    <citation type="submission" date="2021-03" db="EMBL/GenBank/DDBJ databases">
        <authorList>
            <person name="Li Z."/>
            <person name="Yang C."/>
        </authorList>
    </citation>
    <scope>NUCLEOTIDE SEQUENCE</scope>
    <source>
        <strain evidence="2">Dzin_1.0</strain>
        <tissue evidence="2">Leaf</tissue>
    </source>
</reference>
<organism evidence="2 3">
    <name type="scientific">Dioscorea zingiberensis</name>
    <dbReference type="NCBI Taxonomy" id="325984"/>
    <lineage>
        <taxon>Eukaryota</taxon>
        <taxon>Viridiplantae</taxon>
        <taxon>Streptophyta</taxon>
        <taxon>Embryophyta</taxon>
        <taxon>Tracheophyta</taxon>
        <taxon>Spermatophyta</taxon>
        <taxon>Magnoliopsida</taxon>
        <taxon>Liliopsida</taxon>
        <taxon>Dioscoreales</taxon>
        <taxon>Dioscoreaceae</taxon>
        <taxon>Dioscorea</taxon>
    </lineage>
</organism>
<name>A0A9D5HCX6_9LILI</name>
<dbReference type="OrthoDB" id="780630at2759"/>
<dbReference type="Proteomes" id="UP001085076">
    <property type="component" value="Miscellaneous, Linkage group lg05"/>
</dbReference>
<dbReference type="EMBL" id="JAGGNH010000005">
    <property type="protein sequence ID" value="KAJ0971538.1"/>
    <property type="molecule type" value="Genomic_DNA"/>
</dbReference>
<dbReference type="PANTHER" id="PTHR34542:SF1">
    <property type="entry name" value="OS08G0359900 PROTEIN"/>
    <property type="match status" value="1"/>
</dbReference>
<proteinExistence type="predicted"/>
<evidence type="ECO:0000313" key="3">
    <source>
        <dbReference type="Proteomes" id="UP001085076"/>
    </source>
</evidence>
<reference evidence="2" key="2">
    <citation type="journal article" date="2022" name="Hortic Res">
        <title>The genome of Dioscorea zingiberensis sheds light on the biosynthesis, origin and evolution of the medicinally important diosgenin saponins.</title>
        <authorList>
            <person name="Li Y."/>
            <person name="Tan C."/>
            <person name="Li Z."/>
            <person name="Guo J."/>
            <person name="Li S."/>
            <person name="Chen X."/>
            <person name="Wang C."/>
            <person name="Dai X."/>
            <person name="Yang H."/>
            <person name="Song W."/>
            <person name="Hou L."/>
            <person name="Xu J."/>
            <person name="Tong Z."/>
            <person name="Xu A."/>
            <person name="Yuan X."/>
            <person name="Wang W."/>
            <person name="Yang Q."/>
            <person name="Chen L."/>
            <person name="Sun Z."/>
            <person name="Wang K."/>
            <person name="Pan B."/>
            <person name="Chen J."/>
            <person name="Bao Y."/>
            <person name="Liu F."/>
            <person name="Qi X."/>
            <person name="Gang D.R."/>
            <person name="Wen J."/>
            <person name="Li J."/>
        </authorList>
    </citation>
    <scope>NUCLEOTIDE SEQUENCE</scope>
    <source>
        <strain evidence="2">Dzin_1.0</strain>
    </source>
</reference>
<feature type="region of interest" description="Disordered" evidence="1">
    <location>
        <begin position="54"/>
        <end position="76"/>
    </location>
</feature>
<comment type="caution">
    <text evidence="2">The sequence shown here is derived from an EMBL/GenBank/DDBJ whole genome shotgun (WGS) entry which is preliminary data.</text>
</comment>
<dbReference type="AlphaFoldDB" id="A0A9D5HCX6"/>
<gene>
    <name evidence="2" type="ORF">J5N97_019497</name>
</gene>
<feature type="region of interest" description="Disordered" evidence="1">
    <location>
        <begin position="18"/>
        <end position="41"/>
    </location>
</feature>
<sequence>MATIQLFKLLGIQCTTVSQSPSRSPIAKRGAGASGSPSIHLRRRVTLKKLLSRSPSRRFVPRGKPSVVKPAEPEERKGLLSHTLRDLLVSSPPSEDGGLEGDRAGGGFRFGSGLGARRGTGVSRFRSPSLRQRLMRRAWRPVLVAIPE</sequence>